<dbReference type="Gene3D" id="3.30.160.170">
    <property type="entry name" value="FlaG-like"/>
    <property type="match status" value="1"/>
</dbReference>
<dbReference type="PANTHER" id="PTHR37166:SF1">
    <property type="entry name" value="PROTEIN FLAG"/>
    <property type="match status" value="1"/>
</dbReference>
<feature type="region of interest" description="Disordered" evidence="1">
    <location>
        <begin position="1"/>
        <end position="77"/>
    </location>
</feature>
<dbReference type="RefSeq" id="WP_132230681.1">
    <property type="nucleotide sequence ID" value="NZ_NRRH01000029.1"/>
</dbReference>
<keyword evidence="2" id="KW-0282">Flagellum</keyword>
<dbReference type="EMBL" id="SMDC01000020">
    <property type="protein sequence ID" value="TCW32088.1"/>
    <property type="molecule type" value="Genomic_DNA"/>
</dbReference>
<dbReference type="SUPFAM" id="SSF160214">
    <property type="entry name" value="FlaG-like"/>
    <property type="match status" value="1"/>
</dbReference>
<keyword evidence="2" id="KW-0966">Cell projection</keyword>
<organism evidence="2 3">
    <name type="scientific">Marichromatium gracile</name>
    <name type="common">Chromatium gracile</name>
    <dbReference type="NCBI Taxonomy" id="1048"/>
    <lineage>
        <taxon>Bacteria</taxon>
        <taxon>Pseudomonadati</taxon>
        <taxon>Pseudomonadota</taxon>
        <taxon>Gammaproteobacteria</taxon>
        <taxon>Chromatiales</taxon>
        <taxon>Chromatiaceae</taxon>
        <taxon>Marichromatium</taxon>
    </lineage>
</organism>
<name>A0A4R4A4U6_MARGR</name>
<dbReference type="InterPro" id="IPR005186">
    <property type="entry name" value="FlaG"/>
</dbReference>
<proteinExistence type="predicted"/>
<comment type="caution">
    <text evidence="2">The sequence shown here is derived from an EMBL/GenBank/DDBJ whole genome shotgun (WGS) entry which is preliminary data.</text>
</comment>
<keyword evidence="2" id="KW-0969">Cilium</keyword>
<sequence>MASESYTLSNITPIQQPSPAPSRSERDTGTSAAERQSNERLERAPGALATEQQTRARAQDPTGAETSAEREEASREQLDQAVERLNEMFGGSRRMLNFELDKEADRTVIRVVDAETEELIRQIPSEETLKFAQYVEGLAGLIFNDQA</sequence>
<feature type="compositionally biased region" description="Polar residues" evidence="1">
    <location>
        <begin position="1"/>
        <end position="17"/>
    </location>
</feature>
<accession>A0A4R4A4U6</accession>
<evidence type="ECO:0000313" key="3">
    <source>
        <dbReference type="Proteomes" id="UP000295247"/>
    </source>
</evidence>
<dbReference type="Pfam" id="PF03646">
    <property type="entry name" value="FlaG"/>
    <property type="match status" value="1"/>
</dbReference>
<dbReference type="AlphaFoldDB" id="A0A4R4A4U6"/>
<reference evidence="2 3" key="1">
    <citation type="submission" date="2019-03" db="EMBL/GenBank/DDBJ databases">
        <title>Genomic Encyclopedia of Type Strains, Phase IV (KMG-IV): sequencing the most valuable type-strain genomes for metagenomic binning, comparative biology and taxonomic classification.</title>
        <authorList>
            <person name="Goeker M."/>
        </authorList>
    </citation>
    <scope>NUCLEOTIDE SEQUENCE [LARGE SCALE GENOMIC DNA]</scope>
    <source>
        <strain evidence="2 3">DSM 203</strain>
    </source>
</reference>
<evidence type="ECO:0000256" key="1">
    <source>
        <dbReference type="SAM" id="MobiDB-lite"/>
    </source>
</evidence>
<protein>
    <submittedName>
        <fullName evidence="2">Flagellar protein FlaG</fullName>
    </submittedName>
</protein>
<gene>
    <name evidence="2" type="ORF">EDC29_1203</name>
</gene>
<dbReference type="InterPro" id="IPR035924">
    <property type="entry name" value="FlaG-like_sf"/>
</dbReference>
<evidence type="ECO:0000313" key="2">
    <source>
        <dbReference type="EMBL" id="TCW32088.1"/>
    </source>
</evidence>
<dbReference type="PANTHER" id="PTHR37166">
    <property type="entry name" value="PROTEIN FLAG"/>
    <property type="match status" value="1"/>
</dbReference>
<feature type="compositionally biased region" description="Basic and acidic residues" evidence="1">
    <location>
        <begin position="67"/>
        <end position="77"/>
    </location>
</feature>
<dbReference type="Proteomes" id="UP000295247">
    <property type="component" value="Unassembled WGS sequence"/>
</dbReference>